<evidence type="ECO:0000313" key="3">
    <source>
        <dbReference type="Proteomes" id="UP000218267"/>
    </source>
</evidence>
<gene>
    <name evidence="2" type="ORF">ALGA_4242</name>
</gene>
<dbReference type="AlphaFoldDB" id="A0A1Y1CRC0"/>
<dbReference type="EMBL" id="AP018042">
    <property type="protein sequence ID" value="BAX82533.1"/>
    <property type="molecule type" value="Genomic_DNA"/>
</dbReference>
<dbReference type="KEGG" id="mbas:ALGA_4242"/>
<evidence type="ECO:0000259" key="1">
    <source>
        <dbReference type="Pfam" id="PF13539"/>
    </source>
</evidence>
<dbReference type="Gene3D" id="3.30.1380.10">
    <property type="match status" value="1"/>
</dbReference>
<feature type="domain" description="Peptidase M15C" evidence="1">
    <location>
        <begin position="61"/>
        <end position="124"/>
    </location>
</feature>
<dbReference type="OrthoDB" id="9799970at2"/>
<dbReference type="GO" id="GO:0008233">
    <property type="term" value="F:peptidase activity"/>
    <property type="evidence" value="ECO:0007669"/>
    <property type="project" value="InterPro"/>
</dbReference>
<reference evidence="3" key="2">
    <citation type="journal article" date="2020" name="Antonie Van Leeuwenhoek">
        <title>Labilibaculum antarcticum sp. nov., a novel facultative anaerobic, psychrotorelant bacterium isolated from marine sediment of Antarctica.</title>
        <authorList>
            <person name="Watanabe M."/>
            <person name="Kojima H."/>
            <person name="Fukui M."/>
        </authorList>
    </citation>
    <scope>NUCLEOTIDE SEQUENCE [LARGE SCALE GENOMIC DNA]</scope>
    <source>
        <strain evidence="3">SPP2</strain>
    </source>
</reference>
<dbReference type="InterPro" id="IPR039561">
    <property type="entry name" value="Peptidase_M15C"/>
</dbReference>
<dbReference type="Pfam" id="PF13539">
    <property type="entry name" value="Peptidase_M15_4"/>
    <property type="match status" value="1"/>
</dbReference>
<protein>
    <recommendedName>
        <fullName evidence="1">Peptidase M15C domain-containing protein</fullName>
    </recommendedName>
</protein>
<dbReference type="Proteomes" id="UP000218267">
    <property type="component" value="Chromosome"/>
</dbReference>
<evidence type="ECO:0000313" key="2">
    <source>
        <dbReference type="EMBL" id="BAX82533.1"/>
    </source>
</evidence>
<organism evidence="2 3">
    <name type="scientific">Labilibaculum antarcticum</name>
    <dbReference type="NCBI Taxonomy" id="1717717"/>
    <lineage>
        <taxon>Bacteria</taxon>
        <taxon>Pseudomonadati</taxon>
        <taxon>Bacteroidota</taxon>
        <taxon>Bacteroidia</taxon>
        <taxon>Marinilabiliales</taxon>
        <taxon>Marinifilaceae</taxon>
        <taxon>Labilibaculum</taxon>
    </lineage>
</organism>
<sequence length="169" mass="19218">MYKFGKTSKERLGEVHELLRLLANACLTQSAFDFGVPADGGLRSASQQKELFAQGASKHNGTKSKSHHQYGMALDLIPHINGSYTWANKEAFLSIAQSAFSIWGQLEDTQGLHLHWGGFWKIKDHNKKDFLDLQEIQAWNFSHFELRSKTQEEAMPIDTYLAKMNYEIA</sequence>
<reference evidence="2 3" key="1">
    <citation type="journal article" date="2018" name="Mar. Genomics">
        <title>Complete genome sequence of Marinifilaceae bacterium strain SPP2, isolated from the Antarctic marine sediment.</title>
        <authorList>
            <person name="Watanabe M."/>
            <person name="Kojima H."/>
            <person name="Fukui M."/>
        </authorList>
    </citation>
    <scope>NUCLEOTIDE SEQUENCE [LARGE SCALE GENOMIC DNA]</scope>
    <source>
        <strain evidence="2 3">SPP2</strain>
    </source>
</reference>
<keyword evidence="3" id="KW-1185">Reference proteome</keyword>
<accession>A0A1Y1CRC0</accession>
<name>A0A1Y1CRC0_9BACT</name>
<dbReference type="InterPro" id="IPR009045">
    <property type="entry name" value="Zn_M74/Hedgehog-like"/>
</dbReference>
<dbReference type="SUPFAM" id="SSF55166">
    <property type="entry name" value="Hedgehog/DD-peptidase"/>
    <property type="match status" value="1"/>
</dbReference>
<dbReference type="RefSeq" id="WP_096432930.1">
    <property type="nucleotide sequence ID" value="NZ_AP018042.1"/>
</dbReference>
<proteinExistence type="predicted"/>